<dbReference type="PROSITE" id="PS50102">
    <property type="entry name" value="RRM"/>
    <property type="match status" value="1"/>
</dbReference>
<feature type="region of interest" description="Disordered" evidence="2">
    <location>
        <begin position="73"/>
        <end position="120"/>
    </location>
</feature>
<reference evidence="4" key="3">
    <citation type="submission" date="2020-07" db="EMBL/GenBank/DDBJ databases">
        <authorList>
            <person name="Yang C."/>
        </authorList>
    </citation>
    <scope>NUCLEOTIDE SEQUENCE</scope>
    <source>
        <strain evidence="4">Cx-624</strain>
    </source>
</reference>
<dbReference type="InterPro" id="IPR000504">
    <property type="entry name" value="RRM_dom"/>
</dbReference>
<evidence type="ECO:0000313" key="4">
    <source>
        <dbReference type="EMBL" id="MBA5245625.1"/>
    </source>
</evidence>
<dbReference type="Pfam" id="PF00076">
    <property type="entry name" value="RRM_1"/>
    <property type="match status" value="1"/>
</dbReference>
<organism evidence="5 6">
    <name type="scientific">Marnyiella aurantia</name>
    <dbReference type="NCBI Taxonomy" id="2758037"/>
    <lineage>
        <taxon>Bacteria</taxon>
        <taxon>Pseudomonadati</taxon>
        <taxon>Bacteroidota</taxon>
        <taxon>Flavobacteriia</taxon>
        <taxon>Flavobacteriales</taxon>
        <taxon>Weeksellaceae</taxon>
        <taxon>Marnyiella</taxon>
    </lineage>
</organism>
<feature type="compositionally biased region" description="Gly residues" evidence="2">
    <location>
        <begin position="86"/>
        <end position="110"/>
    </location>
</feature>
<dbReference type="AlphaFoldDB" id="A0A7D7QLA5"/>
<accession>A0A7D7QLA5</accession>
<dbReference type="SUPFAM" id="SSF54928">
    <property type="entry name" value="RNA-binding domain, RBD"/>
    <property type="match status" value="1"/>
</dbReference>
<feature type="domain" description="RRM" evidence="3">
    <location>
        <begin position="1"/>
        <end position="79"/>
    </location>
</feature>
<evidence type="ECO:0000313" key="5">
    <source>
        <dbReference type="EMBL" id="QMS98965.1"/>
    </source>
</evidence>
<evidence type="ECO:0000313" key="6">
    <source>
        <dbReference type="Proteomes" id="UP000515349"/>
    </source>
</evidence>
<dbReference type="GO" id="GO:0003723">
    <property type="term" value="F:RNA binding"/>
    <property type="evidence" value="ECO:0007669"/>
    <property type="project" value="UniProtKB-KW"/>
</dbReference>
<dbReference type="Gene3D" id="3.30.70.330">
    <property type="match status" value="1"/>
</dbReference>
<dbReference type="Proteomes" id="UP000515349">
    <property type="component" value="Chromosome"/>
</dbReference>
<dbReference type="SMART" id="SM00360">
    <property type="entry name" value="RRM"/>
    <property type="match status" value="1"/>
</dbReference>
<dbReference type="KEGG" id="cbau:H1R16_02860"/>
<sequence length="120" mass="13194">MNIFISNLNYSVVESELQALFENYGDVDSAKVISDRETGRSRGFGFVEMPNNEEALKAIEELNQKEFKQKVLNVSEARPKEDRPRGFGGGGNGGGGYNRGGGNSGGGYNRGGDNDRRREW</sequence>
<dbReference type="RefSeq" id="WP_181885752.1">
    <property type="nucleotide sequence ID" value="NZ_CP059472.1"/>
</dbReference>
<dbReference type="EMBL" id="CP059472">
    <property type="protein sequence ID" value="QMS98965.1"/>
    <property type="molecule type" value="Genomic_DNA"/>
</dbReference>
<evidence type="ECO:0000256" key="2">
    <source>
        <dbReference type="SAM" id="MobiDB-lite"/>
    </source>
</evidence>
<evidence type="ECO:0000259" key="3">
    <source>
        <dbReference type="PROSITE" id="PS50102"/>
    </source>
</evidence>
<name>A0A7D7QLA5_9FLAO</name>
<protein>
    <submittedName>
        <fullName evidence="5">RNA-binding protein</fullName>
    </submittedName>
</protein>
<proteinExistence type="predicted"/>
<reference evidence="7" key="2">
    <citation type="submission" date="2020-07" db="EMBL/GenBank/DDBJ databases">
        <title>Flavobacterium sp. xlx-214.</title>
        <authorList>
            <person name="Yang C."/>
        </authorList>
    </citation>
    <scope>NUCLEOTIDE SEQUENCE [LARGE SCALE GENOMIC DNA]</scope>
    <source>
        <strain evidence="7">CX-624</strain>
    </source>
</reference>
<dbReference type="PANTHER" id="PTHR48027">
    <property type="entry name" value="HETEROGENEOUS NUCLEAR RIBONUCLEOPROTEIN 87F-RELATED"/>
    <property type="match status" value="1"/>
</dbReference>
<evidence type="ECO:0000256" key="1">
    <source>
        <dbReference type="ARBA" id="ARBA00022884"/>
    </source>
</evidence>
<keyword evidence="7" id="KW-1185">Reference proteome</keyword>
<gene>
    <name evidence="5" type="ORF">H1R16_02860</name>
    <name evidence="4" type="ORF">H2507_00415</name>
</gene>
<dbReference type="InterPro" id="IPR035979">
    <property type="entry name" value="RBD_domain_sf"/>
</dbReference>
<keyword evidence="1" id="KW-0694">RNA-binding</keyword>
<dbReference type="EMBL" id="JACEUX010000001">
    <property type="protein sequence ID" value="MBA5245625.1"/>
    <property type="molecule type" value="Genomic_DNA"/>
</dbReference>
<dbReference type="InterPro" id="IPR052462">
    <property type="entry name" value="SLIRP/GR-RBP-like"/>
</dbReference>
<reference evidence="5 6" key="1">
    <citation type="submission" date="2020-07" db="EMBL/GenBank/DDBJ databases">
        <title>Chryseobacterium sp.cx-624.</title>
        <authorList>
            <person name="Yang C."/>
        </authorList>
    </citation>
    <scope>NUCLEOTIDE SEQUENCE [LARGE SCALE GENOMIC DNA]</scope>
    <source>
        <strain evidence="6">cx-624</strain>
        <strain evidence="5">Cx-624</strain>
    </source>
</reference>
<dbReference type="InterPro" id="IPR012677">
    <property type="entry name" value="Nucleotide-bd_a/b_plait_sf"/>
</dbReference>
<evidence type="ECO:0000313" key="7">
    <source>
        <dbReference type="Proteomes" id="UP000539710"/>
    </source>
</evidence>
<dbReference type="Proteomes" id="UP000539710">
    <property type="component" value="Unassembled WGS sequence"/>
</dbReference>